<gene>
    <name evidence="2" type="ORF">K437DRAFT_142517</name>
</gene>
<evidence type="ECO:0000313" key="3">
    <source>
        <dbReference type="Proteomes" id="UP000027361"/>
    </source>
</evidence>
<proteinExistence type="predicted"/>
<reference evidence="2 3" key="1">
    <citation type="submission" date="2014-05" db="EMBL/GenBank/DDBJ databases">
        <title>Draft genome sequence of a rare smut relative, Tilletiaria anomala UBC 951.</title>
        <authorList>
            <consortium name="DOE Joint Genome Institute"/>
            <person name="Toome M."/>
            <person name="Kuo A."/>
            <person name="Henrissat B."/>
            <person name="Lipzen A."/>
            <person name="Tritt A."/>
            <person name="Yoshinaga Y."/>
            <person name="Zane M."/>
            <person name="Barry K."/>
            <person name="Grigoriev I.V."/>
            <person name="Spatafora J.W."/>
            <person name="Aimea M.C."/>
        </authorList>
    </citation>
    <scope>NUCLEOTIDE SEQUENCE [LARGE SCALE GENOMIC DNA]</scope>
    <source>
        <strain evidence="2 3">UBC 951</strain>
    </source>
</reference>
<sequence length="198" mass="21984">MHRHGKTPLHLPCTQVTADVFPSFQISGKHPTPCLFRRWQAFPAKRSAVVGSICAKGKVHKPIFPPPHSLPSPGSSNAVPLSMSCPGRHLRLRSTFKEGHSPSATKQSGKQLISIFCKQKSESIEMIPLYYIFLVWLGGCRQVYTRKNHGHHSHHPSAKGEIDKQSSPLRDLQSHVALSPFFAFGRDFKFLMNLGGGL</sequence>
<evidence type="ECO:0000256" key="1">
    <source>
        <dbReference type="SAM" id="MobiDB-lite"/>
    </source>
</evidence>
<feature type="region of interest" description="Disordered" evidence="1">
    <location>
        <begin position="147"/>
        <end position="166"/>
    </location>
</feature>
<keyword evidence="3" id="KW-1185">Reference proteome</keyword>
<dbReference type="AlphaFoldDB" id="A0A066VZ32"/>
<organism evidence="2 3">
    <name type="scientific">Tilletiaria anomala (strain ATCC 24038 / CBS 436.72 / UBC 951)</name>
    <dbReference type="NCBI Taxonomy" id="1037660"/>
    <lineage>
        <taxon>Eukaryota</taxon>
        <taxon>Fungi</taxon>
        <taxon>Dikarya</taxon>
        <taxon>Basidiomycota</taxon>
        <taxon>Ustilaginomycotina</taxon>
        <taxon>Exobasidiomycetes</taxon>
        <taxon>Georgefischeriales</taxon>
        <taxon>Tilletiariaceae</taxon>
        <taxon>Tilletiaria</taxon>
    </lineage>
</organism>
<dbReference type="HOGENOM" id="CLU_1378999_0_0_1"/>
<name>A0A066VZ32_TILAU</name>
<dbReference type="GeneID" id="25261553"/>
<dbReference type="EMBL" id="JMSN01000055">
    <property type="protein sequence ID" value="KDN44074.1"/>
    <property type="molecule type" value="Genomic_DNA"/>
</dbReference>
<evidence type="ECO:0000313" key="2">
    <source>
        <dbReference type="EMBL" id="KDN44074.1"/>
    </source>
</evidence>
<comment type="caution">
    <text evidence="2">The sequence shown here is derived from an EMBL/GenBank/DDBJ whole genome shotgun (WGS) entry which is preliminary data.</text>
</comment>
<protein>
    <submittedName>
        <fullName evidence="2">Uncharacterized protein</fullName>
    </submittedName>
</protein>
<dbReference type="Proteomes" id="UP000027361">
    <property type="component" value="Unassembled WGS sequence"/>
</dbReference>
<dbReference type="InParanoid" id="A0A066VZ32"/>
<feature type="compositionally biased region" description="Basic residues" evidence="1">
    <location>
        <begin position="147"/>
        <end position="157"/>
    </location>
</feature>
<dbReference type="RefSeq" id="XP_013242612.1">
    <property type="nucleotide sequence ID" value="XM_013387158.1"/>
</dbReference>
<accession>A0A066VZ32</accession>